<dbReference type="PANTHER" id="PTHR12570:SF92">
    <property type="entry name" value="SPICHTHYIN, ISOFORM B"/>
    <property type="match status" value="1"/>
</dbReference>
<reference evidence="7 8" key="1">
    <citation type="submission" date="2014-09" db="EMBL/GenBank/DDBJ databases">
        <authorList>
            <person name="Magalhaes I.L.F."/>
            <person name="Oliveira U."/>
            <person name="Santos F.R."/>
            <person name="Vidigal T.H.D.A."/>
            <person name="Brescovit A.D."/>
            <person name="Santos A.J."/>
        </authorList>
    </citation>
    <scope>NUCLEOTIDE SEQUENCE [LARGE SCALE GENOMIC DNA]</scope>
</reference>
<evidence type="ECO:0000313" key="7">
    <source>
        <dbReference type="EMBL" id="CEH13235.1"/>
    </source>
</evidence>
<dbReference type="STRING" id="401625.A0A0P1BBW8"/>
<dbReference type="EMBL" id="CCYA01000206">
    <property type="protein sequence ID" value="CEH13235.1"/>
    <property type="molecule type" value="Genomic_DNA"/>
</dbReference>
<feature type="transmembrane region" description="Helical" evidence="6">
    <location>
        <begin position="132"/>
        <end position="154"/>
    </location>
</feature>
<feature type="transmembrane region" description="Helical" evidence="6">
    <location>
        <begin position="102"/>
        <end position="126"/>
    </location>
</feature>
<keyword evidence="3 6" id="KW-1133">Transmembrane helix</keyword>
<protein>
    <submittedName>
        <fullName evidence="7">Uncharacterized conserved protein</fullName>
    </submittedName>
</protein>
<dbReference type="AlphaFoldDB" id="A0A0P1BBW8"/>
<dbReference type="Proteomes" id="UP000054845">
    <property type="component" value="Unassembled WGS sequence"/>
</dbReference>
<feature type="transmembrane region" description="Helical" evidence="6">
    <location>
        <begin position="192"/>
        <end position="217"/>
    </location>
</feature>
<evidence type="ECO:0000256" key="3">
    <source>
        <dbReference type="ARBA" id="ARBA00022989"/>
    </source>
</evidence>
<dbReference type="OrthoDB" id="6428174at2759"/>
<accession>A0A0P1BBW8</accession>
<name>A0A0P1BBW8_9BASI</name>
<keyword evidence="4 6" id="KW-0472">Membrane</keyword>
<keyword evidence="2 6" id="KW-0812">Transmembrane</keyword>
<feature type="transmembrane region" description="Helical" evidence="6">
    <location>
        <begin position="229"/>
        <end position="254"/>
    </location>
</feature>
<feature type="transmembrane region" description="Helical" evidence="6">
    <location>
        <begin position="161"/>
        <end position="180"/>
    </location>
</feature>
<organism evidence="7 8">
    <name type="scientific">Ceraceosorus bombacis</name>
    <dbReference type="NCBI Taxonomy" id="401625"/>
    <lineage>
        <taxon>Eukaryota</taxon>
        <taxon>Fungi</taxon>
        <taxon>Dikarya</taxon>
        <taxon>Basidiomycota</taxon>
        <taxon>Ustilaginomycotina</taxon>
        <taxon>Exobasidiomycetes</taxon>
        <taxon>Ceraceosorales</taxon>
        <taxon>Ceraceosoraceae</taxon>
        <taxon>Ceraceosorus</taxon>
    </lineage>
</organism>
<dbReference type="GO" id="GO:0016020">
    <property type="term" value="C:membrane"/>
    <property type="evidence" value="ECO:0007669"/>
    <property type="project" value="UniProtKB-SubCell"/>
</dbReference>
<feature type="compositionally biased region" description="Polar residues" evidence="5">
    <location>
        <begin position="611"/>
        <end position="626"/>
    </location>
</feature>
<dbReference type="PANTHER" id="PTHR12570">
    <property type="match status" value="1"/>
</dbReference>
<dbReference type="InterPro" id="IPR037185">
    <property type="entry name" value="EmrE-like"/>
</dbReference>
<evidence type="ECO:0000256" key="6">
    <source>
        <dbReference type="SAM" id="Phobius"/>
    </source>
</evidence>
<dbReference type="InterPro" id="IPR008521">
    <property type="entry name" value="Mg_trans_NIPA"/>
</dbReference>
<proteinExistence type="predicted"/>
<feature type="region of interest" description="Disordered" evidence="5">
    <location>
        <begin position="483"/>
        <end position="685"/>
    </location>
</feature>
<keyword evidence="8" id="KW-1185">Reference proteome</keyword>
<dbReference type="GO" id="GO:0015095">
    <property type="term" value="F:magnesium ion transmembrane transporter activity"/>
    <property type="evidence" value="ECO:0007669"/>
    <property type="project" value="InterPro"/>
</dbReference>
<evidence type="ECO:0000256" key="4">
    <source>
        <dbReference type="ARBA" id="ARBA00023136"/>
    </source>
</evidence>
<feature type="transmembrane region" description="Helical" evidence="6">
    <location>
        <begin position="58"/>
        <end position="81"/>
    </location>
</feature>
<evidence type="ECO:0000256" key="2">
    <source>
        <dbReference type="ARBA" id="ARBA00022692"/>
    </source>
</evidence>
<feature type="transmembrane region" description="Helical" evidence="6">
    <location>
        <begin position="325"/>
        <end position="345"/>
    </location>
</feature>
<evidence type="ECO:0000256" key="5">
    <source>
        <dbReference type="SAM" id="MobiDB-lite"/>
    </source>
</evidence>
<feature type="transmembrane region" description="Helical" evidence="6">
    <location>
        <begin position="298"/>
        <end position="319"/>
    </location>
</feature>
<feature type="compositionally biased region" description="Polar residues" evidence="5">
    <location>
        <begin position="572"/>
        <end position="582"/>
    </location>
</feature>
<evidence type="ECO:0000313" key="8">
    <source>
        <dbReference type="Proteomes" id="UP000054845"/>
    </source>
</evidence>
<dbReference type="SUPFAM" id="SSF103481">
    <property type="entry name" value="Multidrug resistance efflux transporter EmrE"/>
    <property type="match status" value="1"/>
</dbReference>
<feature type="transmembrane region" description="Helical" evidence="6">
    <location>
        <begin position="266"/>
        <end position="286"/>
    </location>
</feature>
<comment type="subcellular location">
    <subcellularLocation>
        <location evidence="1">Membrane</location>
        <topology evidence="1">Multi-pass membrane protein</topology>
    </subcellularLocation>
</comment>
<sequence>MTSPAASSALPSASSLDAAGSTSSASAAMSSLSAAMASASKALSSESAIASGSGSNPPAFQYVGIALAVGSGLFIGSSFVLKKKGLLASQKLHGQKAGEGHAYLKSWMWWSGMILMILGEILNVVAYAVSSAVLVTPLGALSVVICAILSSIFLKEKLTLFGKLGAALCIVGSTVIAINAPSSHQAGDIKSFMHLFIAPGFLSWMGVCIVGSLILIFWATPRYGKKQMLIPITICSLIGGLSVSTISGIGSAVILTIRGNMQLTHWFFYVLLVFVIVTLLIEINYLNKALELFNTAMVTPTYYVIFTFCTLVTSIVLYQGLDADAIAIVTIVLGFLTICAGISLLQLSKIDPEDLTNKDGSPLDRETTLLIRASRSMVSRHGGEKGSQFGTQGLDDPGVDAVRGGMGVVGSLIRARSARKLHASADAYADEDGMLNTSSRRDLERYELHDAPVRRGTNQAPGHYTMPALGMPIKRDTAISFAEGSENPHGHHAGDAPLRSVSRTSNISNSTSNAPQRSIYKTEPASFLSPLSPRAGSTPVRGDSIEEVNEKEKPASPSIRSVGGPRPLPDSLRQQGSLSRSTAAPDLRTMWDAPIPGLTPSEKSIAELSLDATQDSTGGISDSPSSTKERTDKVFPGATSGSFRARNKEAVEGEEEEELLNPRGKVEDSDDEEERRKGRLARKHF</sequence>
<evidence type="ECO:0000256" key="1">
    <source>
        <dbReference type="ARBA" id="ARBA00004141"/>
    </source>
</evidence>
<feature type="compositionally biased region" description="Low complexity" evidence="5">
    <location>
        <begin position="499"/>
        <end position="513"/>
    </location>
</feature>
<dbReference type="Pfam" id="PF05653">
    <property type="entry name" value="Mg_trans_NIPA"/>
    <property type="match status" value="1"/>
</dbReference>